<accession>X1GK62</accession>
<comment type="caution">
    <text evidence="2">The sequence shown here is derived from an EMBL/GenBank/DDBJ whole genome shotgun (WGS) entry which is preliminary data.</text>
</comment>
<evidence type="ECO:0000313" key="2">
    <source>
        <dbReference type="EMBL" id="GAH58321.1"/>
    </source>
</evidence>
<name>X1GK62_9ZZZZ</name>
<organism evidence="2">
    <name type="scientific">marine sediment metagenome</name>
    <dbReference type="NCBI Taxonomy" id="412755"/>
    <lineage>
        <taxon>unclassified sequences</taxon>
        <taxon>metagenomes</taxon>
        <taxon>ecological metagenomes</taxon>
    </lineage>
</organism>
<proteinExistence type="predicted"/>
<dbReference type="InterPro" id="IPR013424">
    <property type="entry name" value="Ice-binding_C"/>
</dbReference>
<dbReference type="Pfam" id="PF07589">
    <property type="entry name" value="PEP-CTERM"/>
    <property type="match status" value="1"/>
</dbReference>
<dbReference type="EMBL" id="BARU01023882">
    <property type="protein sequence ID" value="GAH58321.1"/>
    <property type="molecule type" value="Genomic_DNA"/>
</dbReference>
<dbReference type="AlphaFoldDB" id="X1GK62"/>
<sequence length="210" mass="21991">PASPTFAKRYVNPAYTATNVHGFQMEGSKEVSGGVDVEAWADFIDGRPISPSNTPPHVDEDVTFDFNNTEVAVAGDSVVVLLTKINAGGKGDDSFALALDLTINLVGGTSIVRSYEYLSDAPDVFSVPAGYGAGDNIMQLDFSGGSLGLTSTDIIDSFTIGARDDPVDAPNGTDEHFLINGFSVDSVPEPATMALLAFGGLGVVLKRSRR</sequence>
<protein>
    <recommendedName>
        <fullName evidence="1">Ice-binding protein C-terminal domain-containing protein</fullName>
    </recommendedName>
</protein>
<dbReference type="NCBIfam" id="TIGR02595">
    <property type="entry name" value="PEP_CTERM"/>
    <property type="match status" value="1"/>
</dbReference>
<feature type="domain" description="Ice-binding protein C-terminal" evidence="1">
    <location>
        <begin position="186"/>
        <end position="209"/>
    </location>
</feature>
<feature type="non-terminal residue" evidence="2">
    <location>
        <position position="1"/>
    </location>
</feature>
<reference evidence="2" key="1">
    <citation type="journal article" date="2014" name="Front. Microbiol.">
        <title>High frequency of phylogenetically diverse reductive dehalogenase-homologous genes in deep subseafloor sedimentary metagenomes.</title>
        <authorList>
            <person name="Kawai M."/>
            <person name="Futagami T."/>
            <person name="Toyoda A."/>
            <person name="Takaki Y."/>
            <person name="Nishi S."/>
            <person name="Hori S."/>
            <person name="Arai W."/>
            <person name="Tsubouchi T."/>
            <person name="Morono Y."/>
            <person name="Uchiyama I."/>
            <person name="Ito T."/>
            <person name="Fujiyama A."/>
            <person name="Inagaki F."/>
            <person name="Takami H."/>
        </authorList>
    </citation>
    <scope>NUCLEOTIDE SEQUENCE</scope>
    <source>
        <strain evidence="2">Expedition CK06-06</strain>
    </source>
</reference>
<gene>
    <name evidence="2" type="ORF">S03H2_38714</name>
</gene>
<evidence type="ECO:0000259" key="1">
    <source>
        <dbReference type="Pfam" id="PF07589"/>
    </source>
</evidence>